<proteinExistence type="predicted"/>
<dbReference type="OrthoDB" id="10299733at2759"/>
<gene>
    <name evidence="3" type="ORF">AC579_4166</name>
</gene>
<feature type="domain" description="NTF2-like" evidence="2">
    <location>
        <begin position="79"/>
        <end position="211"/>
    </location>
</feature>
<accession>A0A139IFP9</accession>
<dbReference type="Pfam" id="PF26534">
    <property type="entry name" value="NTF2_7"/>
    <property type="match status" value="1"/>
</dbReference>
<evidence type="ECO:0000313" key="3">
    <source>
        <dbReference type="EMBL" id="KXT13509.1"/>
    </source>
</evidence>
<name>A0A139IFP9_9PEZI</name>
<organism evidence="3 4">
    <name type="scientific">Pseudocercospora musae</name>
    <dbReference type="NCBI Taxonomy" id="113226"/>
    <lineage>
        <taxon>Eukaryota</taxon>
        <taxon>Fungi</taxon>
        <taxon>Dikarya</taxon>
        <taxon>Ascomycota</taxon>
        <taxon>Pezizomycotina</taxon>
        <taxon>Dothideomycetes</taxon>
        <taxon>Dothideomycetidae</taxon>
        <taxon>Mycosphaerellales</taxon>
        <taxon>Mycosphaerellaceae</taxon>
        <taxon>Pseudocercospora</taxon>
    </lineage>
</organism>
<dbReference type="EMBL" id="LFZO01000113">
    <property type="protein sequence ID" value="KXT13509.1"/>
    <property type="molecule type" value="Genomic_DNA"/>
</dbReference>
<keyword evidence="4" id="KW-1185">Reference proteome</keyword>
<feature type="region of interest" description="Disordered" evidence="1">
    <location>
        <begin position="1"/>
        <end position="22"/>
    </location>
</feature>
<dbReference type="Proteomes" id="UP000073492">
    <property type="component" value="Unassembled WGS sequence"/>
</dbReference>
<protein>
    <recommendedName>
        <fullName evidence="2">NTF2-like domain-containing protein</fullName>
    </recommendedName>
</protein>
<sequence length="242" mass="27861">MAKNWPRATRQRRSHAKFDHRPRSERGLRLAASLDEAYIQTRQLKIAVFIMRLHSVFLYSALATCHHVHISGELSSHENCLSEDEAINITEDFGKVLYRHEGWLGIAERLIAPDFWHQSDGAAFARSKPMNRTRTRQDFLELEGNTPTPLGYWHTHFIGHTCNTITWYRTWLPKQPPIRSMSILFIDLSTRQVDRQYMETNSGASMYQLGRPECKGDFTWSVAQDGLPVDIVGCEKGFGTEP</sequence>
<evidence type="ECO:0000259" key="2">
    <source>
        <dbReference type="Pfam" id="PF26534"/>
    </source>
</evidence>
<comment type="caution">
    <text evidence="3">The sequence shown here is derived from an EMBL/GenBank/DDBJ whole genome shotgun (WGS) entry which is preliminary data.</text>
</comment>
<dbReference type="InterPro" id="IPR058645">
    <property type="entry name" value="NTF2-like_dom_7"/>
</dbReference>
<evidence type="ECO:0000256" key="1">
    <source>
        <dbReference type="SAM" id="MobiDB-lite"/>
    </source>
</evidence>
<evidence type="ECO:0000313" key="4">
    <source>
        <dbReference type="Proteomes" id="UP000073492"/>
    </source>
</evidence>
<reference evidence="3 4" key="1">
    <citation type="submission" date="2015-07" db="EMBL/GenBank/DDBJ databases">
        <title>Comparative genomics of the Sigatoka disease complex on banana suggests a link between parallel evolutionary changes in Pseudocercospora fijiensis and Pseudocercospora eumusae and increased virulence on the banana host.</title>
        <authorList>
            <person name="Chang T.-C."/>
            <person name="Salvucci A."/>
            <person name="Crous P.W."/>
            <person name="Stergiopoulos I."/>
        </authorList>
    </citation>
    <scope>NUCLEOTIDE SEQUENCE [LARGE SCALE GENOMIC DNA]</scope>
    <source>
        <strain evidence="3 4">CBS 116634</strain>
    </source>
</reference>
<dbReference type="AlphaFoldDB" id="A0A139IFP9"/>